<evidence type="ECO:0000313" key="4">
    <source>
        <dbReference type="Proteomes" id="UP000283841"/>
    </source>
</evidence>
<organism evidence="3 4">
    <name type="scientific">Byssochlamys spectabilis</name>
    <name type="common">Paecilomyces variotii</name>
    <dbReference type="NCBI Taxonomy" id="264951"/>
    <lineage>
        <taxon>Eukaryota</taxon>
        <taxon>Fungi</taxon>
        <taxon>Dikarya</taxon>
        <taxon>Ascomycota</taxon>
        <taxon>Pezizomycotina</taxon>
        <taxon>Eurotiomycetes</taxon>
        <taxon>Eurotiomycetidae</taxon>
        <taxon>Eurotiales</taxon>
        <taxon>Thermoascaceae</taxon>
        <taxon>Paecilomyces</taxon>
    </lineage>
</organism>
<keyword evidence="4" id="KW-1185">Reference proteome</keyword>
<dbReference type="Gene3D" id="1.10.8.10">
    <property type="entry name" value="DNA helicase RuvA subunit, C-terminal domain"/>
    <property type="match status" value="1"/>
</dbReference>
<feature type="domain" description="CUE" evidence="2">
    <location>
        <begin position="330"/>
        <end position="373"/>
    </location>
</feature>
<feature type="compositionally biased region" description="Acidic residues" evidence="1">
    <location>
        <begin position="614"/>
        <end position="623"/>
    </location>
</feature>
<feature type="compositionally biased region" description="Gly residues" evidence="1">
    <location>
        <begin position="653"/>
        <end position="663"/>
    </location>
</feature>
<dbReference type="SUPFAM" id="SSF46934">
    <property type="entry name" value="UBA-like"/>
    <property type="match status" value="1"/>
</dbReference>
<comment type="caution">
    <text evidence="3">The sequence shown here is derived from an EMBL/GenBank/DDBJ whole genome shotgun (WGS) entry which is preliminary data.</text>
</comment>
<dbReference type="InterPro" id="IPR041800">
    <property type="entry name" value="ASCC2_CUE"/>
</dbReference>
<reference evidence="3 4" key="1">
    <citation type="journal article" date="2018" name="Front. Microbiol.">
        <title>Genomic and genetic insights into a cosmopolitan fungus, Paecilomyces variotii (Eurotiales).</title>
        <authorList>
            <person name="Urquhart A.S."/>
            <person name="Mondo S.J."/>
            <person name="Makela M.R."/>
            <person name="Hane J.K."/>
            <person name="Wiebenga A."/>
            <person name="He G."/>
            <person name="Mihaltcheva S."/>
            <person name="Pangilinan J."/>
            <person name="Lipzen A."/>
            <person name="Barry K."/>
            <person name="de Vries R.P."/>
            <person name="Grigoriev I.V."/>
            <person name="Idnurm A."/>
        </authorList>
    </citation>
    <scope>NUCLEOTIDE SEQUENCE [LARGE SCALE GENOMIC DNA]</scope>
    <source>
        <strain evidence="3 4">CBS 101075</strain>
    </source>
</reference>
<dbReference type="InterPro" id="IPR009060">
    <property type="entry name" value="UBA-like_sf"/>
</dbReference>
<feature type="compositionally biased region" description="Basic residues" evidence="1">
    <location>
        <begin position="686"/>
        <end position="700"/>
    </location>
</feature>
<proteinExistence type="predicted"/>
<gene>
    <name evidence="3" type="ORF">C8Q69DRAFT_464584</name>
</gene>
<name>A0A443HWP0_BYSSP</name>
<dbReference type="SMART" id="SM00546">
    <property type="entry name" value="CUE"/>
    <property type="match status" value="1"/>
</dbReference>
<feature type="compositionally biased region" description="Pro residues" evidence="1">
    <location>
        <begin position="401"/>
        <end position="411"/>
    </location>
</feature>
<dbReference type="GeneID" id="39599708"/>
<dbReference type="PANTHER" id="PTHR21494:SF0">
    <property type="entry name" value="ACTIVATING SIGNAL COINTEGRATOR 1 COMPLEX SUBUNIT 2"/>
    <property type="match status" value="1"/>
</dbReference>
<dbReference type="CDD" id="cd14364">
    <property type="entry name" value="CUE_ASCC2"/>
    <property type="match status" value="1"/>
</dbReference>
<dbReference type="VEuPathDB" id="FungiDB:C8Q69DRAFT_464584"/>
<dbReference type="PANTHER" id="PTHR21494">
    <property type="entry name" value="ACTIVATING SIGNAL COINTEGRATOR 1 COMPLEX SUBUNIT 2 ASC-1 COMPLEX SUBUNIT P100"/>
    <property type="match status" value="1"/>
</dbReference>
<evidence type="ECO:0000259" key="2">
    <source>
        <dbReference type="PROSITE" id="PS51140"/>
    </source>
</evidence>
<feature type="region of interest" description="Disordered" evidence="1">
    <location>
        <begin position="386"/>
        <end position="415"/>
    </location>
</feature>
<dbReference type="GO" id="GO:0043130">
    <property type="term" value="F:ubiquitin binding"/>
    <property type="evidence" value="ECO:0007669"/>
    <property type="project" value="InterPro"/>
</dbReference>
<dbReference type="InterPro" id="IPR052586">
    <property type="entry name" value="ASCC2"/>
</dbReference>
<dbReference type="RefSeq" id="XP_028485891.1">
    <property type="nucleotide sequence ID" value="XM_028630431.1"/>
</dbReference>
<feature type="region of interest" description="Disordered" evidence="1">
    <location>
        <begin position="537"/>
        <end position="558"/>
    </location>
</feature>
<sequence>MAELPPLAAVPPSAVRKIIPSEEWEACLDAWILLIEIRLRLSDAEFGSSISKDTSATSFLGSYFSQLATPDDSALHAGPKARALRRLCFLWTRRSLLDGNRPPSELLDWKFLGDFSACYSSSSALKRLLEDTWSRHEDTITSSIDKGKSLIIKQLSVPRPLTDGDTLLDIRRLTIFASCLPAAGHVLMAGSDYLDTLFDAYKEQKSEGIRRVLVANVYVGFTSLLKGPKTNMSLLLDQLFSLKAAAGVGQPSSKREPTLLSDLICGSDLLIRMERYLSVSPQKRGQDLVSSLRQYQTESKHLHHRYQKHKKNKGKDRAQDIPTRAEVHVHKMSLITQIQDLFPDLGSGYVLRLLDFYNDDPETIIARLLDNSLAPELQTLDKTEQLPEVQSTGNHDVLSPRPTPPQLPSPSEPAFTRKNIFDNDVDLVELARSGDEQSQKLHFGRVNRDLTADDMLNDPSQRTTRKAAILSALAAFDSDEDERDDTYDVADVGGTVDSVPAGTDAEADADIRNRRSAAADETELSLFRTYKSNPGLFARDSATRRSQPRAQLKRETGMTDEAIEGWAVMLARDPKRLSKLESKMALAAGGAGGGIGAVSQPDLPSTSYRKPRSEDEEDEDEPGDGAAGPASRGRGGPNRGGRGRGRGGRGRGGRGGGRGGGDVAGPTGNKDTTIARQRKDANKASRANHNRRDQRAKKIARGGGLPG</sequence>
<feature type="region of interest" description="Disordered" evidence="1">
    <location>
        <begin position="589"/>
        <end position="707"/>
    </location>
</feature>
<protein>
    <submittedName>
        <fullName evidence="3">Putative CUE domain protein</fullName>
    </submittedName>
</protein>
<dbReference type="PROSITE" id="PS51140">
    <property type="entry name" value="CUE"/>
    <property type="match status" value="1"/>
</dbReference>
<feature type="compositionally biased region" description="Basic residues" evidence="1">
    <location>
        <begin position="641"/>
        <end position="652"/>
    </location>
</feature>
<dbReference type="Pfam" id="PF02845">
    <property type="entry name" value="CUE"/>
    <property type="match status" value="1"/>
</dbReference>
<evidence type="ECO:0000313" key="3">
    <source>
        <dbReference type="EMBL" id="RWQ96246.1"/>
    </source>
</evidence>
<dbReference type="Proteomes" id="UP000283841">
    <property type="component" value="Unassembled WGS sequence"/>
</dbReference>
<dbReference type="EMBL" id="RCNU01000004">
    <property type="protein sequence ID" value="RWQ96246.1"/>
    <property type="molecule type" value="Genomic_DNA"/>
</dbReference>
<evidence type="ECO:0000256" key="1">
    <source>
        <dbReference type="SAM" id="MobiDB-lite"/>
    </source>
</evidence>
<dbReference type="InterPro" id="IPR003892">
    <property type="entry name" value="CUE"/>
</dbReference>
<dbReference type="STRING" id="264951.A0A443HWP0"/>
<accession>A0A443HWP0</accession>
<dbReference type="AlphaFoldDB" id="A0A443HWP0"/>